<dbReference type="Proteomes" id="UP000681720">
    <property type="component" value="Unassembled WGS sequence"/>
</dbReference>
<organism evidence="1 2">
    <name type="scientific">Rotaria magnacalcarata</name>
    <dbReference type="NCBI Taxonomy" id="392030"/>
    <lineage>
        <taxon>Eukaryota</taxon>
        <taxon>Metazoa</taxon>
        <taxon>Spiralia</taxon>
        <taxon>Gnathifera</taxon>
        <taxon>Rotifera</taxon>
        <taxon>Eurotatoria</taxon>
        <taxon>Bdelloidea</taxon>
        <taxon>Philodinida</taxon>
        <taxon>Philodinidae</taxon>
        <taxon>Rotaria</taxon>
    </lineage>
</organism>
<dbReference type="AlphaFoldDB" id="A0A8S3JYI0"/>
<proteinExistence type="predicted"/>
<dbReference type="EMBL" id="CAJOBJ010369020">
    <property type="protein sequence ID" value="CAF5222520.1"/>
    <property type="molecule type" value="Genomic_DNA"/>
</dbReference>
<feature type="non-terminal residue" evidence="1">
    <location>
        <position position="25"/>
    </location>
</feature>
<gene>
    <name evidence="1" type="ORF">GIL414_LOCUS85113</name>
</gene>
<name>A0A8S3JYI0_9BILA</name>
<reference evidence="1" key="1">
    <citation type="submission" date="2021-02" db="EMBL/GenBank/DDBJ databases">
        <authorList>
            <person name="Nowell W R."/>
        </authorList>
    </citation>
    <scope>NUCLEOTIDE SEQUENCE</scope>
</reference>
<sequence>MKRVLRAAHYPNLDSLALYNIDEET</sequence>
<evidence type="ECO:0000313" key="1">
    <source>
        <dbReference type="EMBL" id="CAF5222520.1"/>
    </source>
</evidence>
<comment type="caution">
    <text evidence="1">The sequence shown here is derived from an EMBL/GenBank/DDBJ whole genome shotgun (WGS) entry which is preliminary data.</text>
</comment>
<evidence type="ECO:0000313" key="2">
    <source>
        <dbReference type="Proteomes" id="UP000681720"/>
    </source>
</evidence>
<accession>A0A8S3JYI0</accession>
<protein>
    <submittedName>
        <fullName evidence="1">Uncharacterized protein</fullName>
    </submittedName>
</protein>